<evidence type="ECO:0000313" key="2">
    <source>
        <dbReference type="Proteomes" id="UP001190336"/>
    </source>
</evidence>
<gene>
    <name evidence="1" type="ORF">MU0083_000583</name>
</gene>
<organism evidence="1 2">
    <name type="scientific">[Mycobacterium] kokjensenii</name>
    <dbReference type="NCBI Taxonomy" id="3064287"/>
    <lineage>
        <taxon>Bacteria</taxon>
        <taxon>Bacillati</taxon>
        <taxon>Actinomycetota</taxon>
        <taxon>Actinomycetes</taxon>
        <taxon>Mycobacteriales</taxon>
        <taxon>Mycobacteriaceae</taxon>
        <taxon>Mycolicibacter</taxon>
    </lineage>
</organism>
<evidence type="ECO:0000313" key="1">
    <source>
        <dbReference type="EMBL" id="CAJ1493966.1"/>
    </source>
</evidence>
<sequence length="257" mass="26137">MAALRRPPLRSLLMRLAVVAAAAVVIAGLVWATHAPAVRQLVPLPTAEAIGPGVGIKVGFADGSETTGCTAGFLVHTDTGQPGLLSAGHCNKPGGPGAVSVRHGGIYPTVGTFTETRYSGSDWDHVDIGLITLDDPDKIPLTPQVDGRAVAGLAGRVAIGDTLCHLGIRSGEPVCGPVTRGDDNKVRFAATDNCGDSGGPVYRVRPDGAVDAVGVLLGAADGADPAQTCAAANEYSVAQLIKPWLTAWELTLVTAAP</sequence>
<dbReference type="SUPFAM" id="SSF50494">
    <property type="entry name" value="Trypsin-like serine proteases"/>
    <property type="match status" value="1"/>
</dbReference>
<dbReference type="PROSITE" id="PS00134">
    <property type="entry name" value="TRYPSIN_HIS"/>
    <property type="match status" value="1"/>
</dbReference>
<accession>A0ABM9L7B1</accession>
<dbReference type="InterPro" id="IPR009003">
    <property type="entry name" value="Peptidase_S1_PA"/>
</dbReference>
<dbReference type="InterPro" id="IPR043504">
    <property type="entry name" value="Peptidase_S1_PA_chymotrypsin"/>
</dbReference>
<dbReference type="RefSeq" id="WP_308475505.1">
    <property type="nucleotide sequence ID" value="NZ_OY726394.1"/>
</dbReference>
<dbReference type="InterPro" id="IPR018114">
    <property type="entry name" value="TRYPSIN_HIS"/>
</dbReference>
<name>A0ABM9L7B1_9MYCO</name>
<dbReference type="EMBL" id="OY726394">
    <property type="protein sequence ID" value="CAJ1493966.1"/>
    <property type="molecule type" value="Genomic_DNA"/>
</dbReference>
<evidence type="ECO:0008006" key="3">
    <source>
        <dbReference type="Google" id="ProtNLM"/>
    </source>
</evidence>
<keyword evidence="2" id="KW-1185">Reference proteome</keyword>
<reference evidence="1 2" key="1">
    <citation type="submission" date="2023-08" db="EMBL/GenBank/DDBJ databases">
        <authorList>
            <person name="Folkvardsen B D."/>
            <person name="Norman A."/>
        </authorList>
    </citation>
    <scope>NUCLEOTIDE SEQUENCE [LARGE SCALE GENOMIC DNA]</scope>
    <source>
        <strain evidence="1 2">Mu0083</strain>
    </source>
</reference>
<proteinExistence type="predicted"/>
<dbReference type="Proteomes" id="UP001190336">
    <property type="component" value="Chromosome"/>
</dbReference>
<protein>
    <recommendedName>
        <fullName evidence="3">Endopeptidase</fullName>
    </recommendedName>
</protein>
<dbReference type="Gene3D" id="2.40.10.10">
    <property type="entry name" value="Trypsin-like serine proteases"/>
    <property type="match status" value="2"/>
</dbReference>